<organism evidence="2 3">
    <name type="scientific">Fodinicola feengrottensis</name>
    <dbReference type="NCBI Taxonomy" id="435914"/>
    <lineage>
        <taxon>Bacteria</taxon>
        <taxon>Bacillati</taxon>
        <taxon>Actinomycetota</taxon>
        <taxon>Actinomycetes</taxon>
        <taxon>Mycobacteriales</taxon>
        <taxon>Fodinicola</taxon>
    </lineage>
</organism>
<gene>
    <name evidence="2" type="ORF">GCM10009765_52320</name>
</gene>
<protein>
    <submittedName>
        <fullName evidence="2">BadF/BadG/BcrA/BcrD ATPase family protein</fullName>
    </submittedName>
</protein>
<feature type="domain" description="ATPase BadF/BadG/BcrA/BcrD type" evidence="1">
    <location>
        <begin position="6"/>
        <end position="292"/>
    </location>
</feature>
<name>A0ABN2I125_9ACTN</name>
<dbReference type="Pfam" id="PF01869">
    <property type="entry name" value="BcrAD_BadFG"/>
    <property type="match status" value="1"/>
</dbReference>
<dbReference type="Gene3D" id="3.30.420.40">
    <property type="match status" value="2"/>
</dbReference>
<dbReference type="RefSeq" id="WP_163566777.1">
    <property type="nucleotide sequence ID" value="NZ_BAAANY010000020.1"/>
</dbReference>
<dbReference type="EMBL" id="BAAANY010000020">
    <property type="protein sequence ID" value="GAA1696612.1"/>
    <property type="molecule type" value="Genomic_DNA"/>
</dbReference>
<keyword evidence="3" id="KW-1185">Reference proteome</keyword>
<accession>A0ABN2I125</accession>
<dbReference type="Proteomes" id="UP001500618">
    <property type="component" value="Unassembled WGS sequence"/>
</dbReference>
<evidence type="ECO:0000313" key="3">
    <source>
        <dbReference type="Proteomes" id="UP001500618"/>
    </source>
</evidence>
<dbReference type="InterPro" id="IPR043129">
    <property type="entry name" value="ATPase_NBD"/>
</dbReference>
<comment type="caution">
    <text evidence="2">The sequence shown here is derived from an EMBL/GenBank/DDBJ whole genome shotgun (WGS) entry which is preliminary data.</text>
</comment>
<reference evidence="2 3" key="1">
    <citation type="journal article" date="2019" name="Int. J. Syst. Evol. Microbiol.">
        <title>The Global Catalogue of Microorganisms (GCM) 10K type strain sequencing project: providing services to taxonomists for standard genome sequencing and annotation.</title>
        <authorList>
            <consortium name="The Broad Institute Genomics Platform"/>
            <consortium name="The Broad Institute Genome Sequencing Center for Infectious Disease"/>
            <person name="Wu L."/>
            <person name="Ma J."/>
        </authorList>
    </citation>
    <scope>NUCLEOTIDE SEQUENCE [LARGE SCALE GENOMIC DNA]</scope>
    <source>
        <strain evidence="2 3">JCM 14718</strain>
    </source>
</reference>
<evidence type="ECO:0000313" key="2">
    <source>
        <dbReference type="EMBL" id="GAA1696612.1"/>
    </source>
</evidence>
<sequence>MDDAVVGIDIGATKTHLALGTTAIGTASAIVDERIVRTKAWRIPESAANAATLAGLVSDAFGAAALRLPLAVGAHGCDNTDQCLRFQAQLGEHFGGPVRVVNDAELMPPAMGVPGGIGVVCGTGSIAAVRDEADQLITSGGWGWVLGDEGSASGLVREAVRAVLTELDLGHPPDQLATRLMASFQAPTGPELAMSLSRSNSADYWGSHATEVFAAMADGSEVAAAVIRDGGRQLATVVQRLLARGIPITSVVAGGAVIATQPLLRDSFLTTLKELCPRVDARVLDRPPVIGALAIASGLPVPTAS</sequence>
<dbReference type="SUPFAM" id="SSF53067">
    <property type="entry name" value="Actin-like ATPase domain"/>
    <property type="match status" value="2"/>
</dbReference>
<dbReference type="InterPro" id="IPR052519">
    <property type="entry name" value="Euk-type_GlcNAc_Kinase"/>
</dbReference>
<dbReference type="PANTHER" id="PTHR43190">
    <property type="entry name" value="N-ACETYL-D-GLUCOSAMINE KINASE"/>
    <property type="match status" value="1"/>
</dbReference>
<dbReference type="InterPro" id="IPR002731">
    <property type="entry name" value="ATPase_BadF"/>
</dbReference>
<proteinExistence type="predicted"/>
<dbReference type="PANTHER" id="PTHR43190:SF3">
    <property type="entry name" value="N-ACETYL-D-GLUCOSAMINE KINASE"/>
    <property type="match status" value="1"/>
</dbReference>
<evidence type="ECO:0000259" key="1">
    <source>
        <dbReference type="Pfam" id="PF01869"/>
    </source>
</evidence>